<dbReference type="InterPro" id="IPR036390">
    <property type="entry name" value="WH_DNA-bd_sf"/>
</dbReference>
<dbReference type="RefSeq" id="WP_109094475.1">
    <property type="nucleotide sequence ID" value="NZ_JBQDYW010000012.1"/>
</dbReference>
<proteinExistence type="inferred from homology"/>
<protein>
    <submittedName>
        <fullName evidence="2">Sugar kinase</fullName>
    </submittedName>
</protein>
<dbReference type="InterPro" id="IPR049874">
    <property type="entry name" value="ROK_cs"/>
</dbReference>
<evidence type="ECO:0000313" key="3">
    <source>
        <dbReference type="Proteomes" id="UP000245283"/>
    </source>
</evidence>
<organism evidence="2 3">
    <name type="scientific">Ancrocorticia populi</name>
    <dbReference type="NCBI Taxonomy" id="2175228"/>
    <lineage>
        <taxon>Bacteria</taxon>
        <taxon>Bacillati</taxon>
        <taxon>Actinomycetota</taxon>
        <taxon>Actinomycetes</taxon>
        <taxon>Actinomycetales</taxon>
        <taxon>Actinomycetaceae</taxon>
        <taxon>Ancrocorticia</taxon>
    </lineage>
</organism>
<dbReference type="SUPFAM" id="SSF46785">
    <property type="entry name" value="Winged helix' DNA-binding domain"/>
    <property type="match status" value="1"/>
</dbReference>
<dbReference type="InterPro" id="IPR043129">
    <property type="entry name" value="ATPase_NBD"/>
</dbReference>
<evidence type="ECO:0000313" key="2">
    <source>
        <dbReference type="EMBL" id="PWF24579.1"/>
    </source>
</evidence>
<dbReference type="Gene3D" id="3.30.420.40">
    <property type="match status" value="2"/>
</dbReference>
<dbReference type="PROSITE" id="PS01125">
    <property type="entry name" value="ROK"/>
    <property type="match status" value="1"/>
</dbReference>
<keyword evidence="2" id="KW-0808">Transferase</keyword>
<comment type="similarity">
    <text evidence="1">Belongs to the ROK (NagC/XylR) family.</text>
</comment>
<dbReference type="EMBL" id="QETB01000006">
    <property type="protein sequence ID" value="PWF24579.1"/>
    <property type="molecule type" value="Genomic_DNA"/>
</dbReference>
<gene>
    <name evidence="2" type="ORF">DD236_11175</name>
</gene>
<dbReference type="SUPFAM" id="SSF53067">
    <property type="entry name" value="Actin-like ATPase domain"/>
    <property type="match status" value="1"/>
</dbReference>
<dbReference type="InterPro" id="IPR000600">
    <property type="entry name" value="ROK"/>
</dbReference>
<dbReference type="InterPro" id="IPR036388">
    <property type="entry name" value="WH-like_DNA-bd_sf"/>
</dbReference>
<reference evidence="3" key="1">
    <citation type="submission" date="2018-05" db="EMBL/GenBank/DDBJ databases">
        <authorList>
            <person name="Li Y."/>
        </authorList>
    </citation>
    <scope>NUCLEOTIDE SEQUENCE [LARGE SCALE GENOMIC DNA]</scope>
    <source>
        <strain evidence="3">sk1b4</strain>
    </source>
</reference>
<sequence>MGTQNLRRTETARPTQARAHNRSLVLQHLFQVGPESRADLARSTGLTRVTVSALVDGLLTEGLVQELGSEERTGKVGKRGTLVGLSDDRWCIPAVNLTNDGSISGAILTLSGTIRQHIDEQHPLPKGAEGVDALLSFCRRLISQADSQILGLGISSPGIISEDGVIEQAPNLGWYDVALAEVLSDQLGVAVHIANDANCIALAEYSFGGVEGDELLSIVVGQGMGAGIVSGGTLLLGAGDAAGEIGHVTAMDSRDLGDSPLGTPRLCACGRTGCLETIMSEAALHAAAGDARTEGSEALLGAIGARLGTILAPIVAMLNVSDIVASGPEDLLRGPLLESCEHQIRERTLPRSHRKLRVRLSTLGHDSGLRGAAVLVLSGRLGIA</sequence>
<dbReference type="Gene3D" id="1.10.10.10">
    <property type="entry name" value="Winged helix-like DNA-binding domain superfamily/Winged helix DNA-binding domain"/>
    <property type="match status" value="1"/>
</dbReference>
<name>A0A2V1K4K9_9ACTO</name>
<dbReference type="PANTHER" id="PTHR18964">
    <property type="entry name" value="ROK (REPRESSOR, ORF, KINASE) FAMILY"/>
    <property type="match status" value="1"/>
</dbReference>
<dbReference type="GO" id="GO:0016301">
    <property type="term" value="F:kinase activity"/>
    <property type="evidence" value="ECO:0007669"/>
    <property type="project" value="UniProtKB-KW"/>
</dbReference>
<dbReference type="AlphaFoldDB" id="A0A2V1K4K9"/>
<dbReference type="Pfam" id="PF00480">
    <property type="entry name" value="ROK"/>
    <property type="match status" value="1"/>
</dbReference>
<dbReference type="OrthoDB" id="9810372at2"/>
<dbReference type="Proteomes" id="UP000245283">
    <property type="component" value="Unassembled WGS sequence"/>
</dbReference>
<keyword evidence="3" id="KW-1185">Reference proteome</keyword>
<evidence type="ECO:0000256" key="1">
    <source>
        <dbReference type="ARBA" id="ARBA00006479"/>
    </source>
</evidence>
<keyword evidence="2" id="KW-0418">Kinase</keyword>
<dbReference type="PANTHER" id="PTHR18964:SF149">
    <property type="entry name" value="BIFUNCTIONAL UDP-N-ACETYLGLUCOSAMINE 2-EPIMERASE_N-ACETYLMANNOSAMINE KINASE"/>
    <property type="match status" value="1"/>
</dbReference>
<comment type="caution">
    <text evidence="2">The sequence shown here is derived from an EMBL/GenBank/DDBJ whole genome shotgun (WGS) entry which is preliminary data.</text>
</comment>
<accession>A0A2V1K4K9</accession>